<gene>
    <name evidence="2" type="primary">MARS2_2</name>
    <name evidence="2" type="ORF">AAF712_009005</name>
</gene>
<dbReference type="Gene3D" id="3.40.395.10">
    <property type="entry name" value="Adenoviral Proteinase, Chain A"/>
    <property type="match status" value="1"/>
</dbReference>
<dbReference type="EC" id="6.1.1.1" evidence="2"/>
<protein>
    <submittedName>
        <fullName evidence="2">Methionine--tRNA ligase, mitochondrial</fullName>
        <ecNumber evidence="2">6.1.1.1</ecNumber>
    </submittedName>
</protein>
<keyword evidence="2" id="KW-0436">Ligase</keyword>
<name>A0ABR2ZS92_9AGAR</name>
<dbReference type="EMBL" id="JBBXMP010000068">
    <property type="protein sequence ID" value="KAL0064039.1"/>
    <property type="molecule type" value="Genomic_DNA"/>
</dbReference>
<dbReference type="InterPro" id="IPR038765">
    <property type="entry name" value="Papain-like_cys_pep_sf"/>
</dbReference>
<dbReference type="Proteomes" id="UP001437256">
    <property type="component" value="Unassembled WGS sequence"/>
</dbReference>
<feature type="compositionally biased region" description="Polar residues" evidence="1">
    <location>
        <begin position="369"/>
        <end position="384"/>
    </location>
</feature>
<proteinExistence type="predicted"/>
<evidence type="ECO:0000313" key="3">
    <source>
        <dbReference type="Proteomes" id="UP001437256"/>
    </source>
</evidence>
<sequence>MTPQECIDYVFGAGRSMPSPTALEMLWNECGQKWLDGEKVIVDACTKVVLPLWCLNLWRKVSMIIKIQDDWKDAHTTLTRVVQDPVISSQFSSPESVLGRRSWNGDVTVGKFVLDTHTFSGLLHPQMLNDDVTQAMVQYLQCHLEMDTTGCKKQHYIAASHFATVLRTAAAGKHQYKNNKLPKTLRVIESDVRENPCLKVWFLALLNKHEIAFCIDFEERTLAYGDSLVNMPHPHQGAFKDLRNQLVHGEQQDCVSCIPVTMNTIAHGVFGKDIWCHEKCFLDHIRWFQNIVPDWVEEVLGSVTPQTTADLGWVRLSLADLLNLVEEMAWDDIVTSTMEELQDPVVTQLLAVEPDAKSTLEHTVKPAPSSLSSSNINHNTTALDNPNPSSHPRPPSPTPSIKSKLKDGWGAIFGSKKAVPVGNTSRKKRAAESESKALEDRKKKAKADDDRLSTSGAVGISKAAQSELASHACAEAGEFDPVKREKWKKKI</sequence>
<dbReference type="SUPFAM" id="SSF54001">
    <property type="entry name" value="Cysteine proteinases"/>
    <property type="match status" value="1"/>
</dbReference>
<feature type="compositionally biased region" description="Basic and acidic residues" evidence="1">
    <location>
        <begin position="430"/>
        <end position="452"/>
    </location>
</feature>
<evidence type="ECO:0000256" key="1">
    <source>
        <dbReference type="SAM" id="MobiDB-lite"/>
    </source>
</evidence>
<organism evidence="2 3">
    <name type="scientific">Marasmius tenuissimus</name>
    <dbReference type="NCBI Taxonomy" id="585030"/>
    <lineage>
        <taxon>Eukaryota</taxon>
        <taxon>Fungi</taxon>
        <taxon>Dikarya</taxon>
        <taxon>Basidiomycota</taxon>
        <taxon>Agaricomycotina</taxon>
        <taxon>Agaricomycetes</taxon>
        <taxon>Agaricomycetidae</taxon>
        <taxon>Agaricales</taxon>
        <taxon>Marasmiineae</taxon>
        <taxon>Marasmiaceae</taxon>
        <taxon>Marasmius</taxon>
    </lineage>
</organism>
<keyword evidence="3" id="KW-1185">Reference proteome</keyword>
<feature type="compositionally biased region" description="Pro residues" evidence="1">
    <location>
        <begin position="389"/>
        <end position="398"/>
    </location>
</feature>
<accession>A0ABR2ZS92</accession>
<reference evidence="2 3" key="1">
    <citation type="submission" date="2024-05" db="EMBL/GenBank/DDBJ databases">
        <title>A draft genome resource for the thread blight pathogen Marasmius tenuissimus strain MS-2.</title>
        <authorList>
            <person name="Yulfo-Soto G.E."/>
            <person name="Baruah I.K."/>
            <person name="Amoako-Attah I."/>
            <person name="Bukari Y."/>
            <person name="Meinhardt L.W."/>
            <person name="Bailey B.A."/>
            <person name="Cohen S.P."/>
        </authorList>
    </citation>
    <scope>NUCLEOTIDE SEQUENCE [LARGE SCALE GENOMIC DNA]</scope>
    <source>
        <strain evidence="2 3">MS-2</strain>
    </source>
</reference>
<evidence type="ECO:0000313" key="2">
    <source>
        <dbReference type="EMBL" id="KAL0064039.1"/>
    </source>
</evidence>
<dbReference type="GO" id="GO:0004831">
    <property type="term" value="F:tyrosine-tRNA ligase activity"/>
    <property type="evidence" value="ECO:0007669"/>
    <property type="project" value="UniProtKB-EC"/>
</dbReference>
<feature type="region of interest" description="Disordered" evidence="1">
    <location>
        <begin position="359"/>
        <end position="456"/>
    </location>
</feature>
<comment type="caution">
    <text evidence="2">The sequence shown here is derived from an EMBL/GenBank/DDBJ whole genome shotgun (WGS) entry which is preliminary data.</text>
</comment>